<dbReference type="HOGENOM" id="CLU_124455_0_0_9"/>
<evidence type="ECO:0000313" key="2">
    <source>
        <dbReference type="Proteomes" id="UP000006919"/>
    </source>
</evidence>
<dbReference type="EMBL" id="CP002403">
    <property type="protein sequence ID" value="ADU21085.1"/>
    <property type="molecule type" value="Genomic_DNA"/>
</dbReference>
<dbReference type="Proteomes" id="UP000006919">
    <property type="component" value="Chromosome"/>
</dbReference>
<dbReference type="AlphaFoldDB" id="E6UG58"/>
<dbReference type="RefSeq" id="WP_013497276.1">
    <property type="nucleotide sequence ID" value="NC_014833.1"/>
</dbReference>
<evidence type="ECO:0000313" key="1">
    <source>
        <dbReference type="EMBL" id="ADU21085.1"/>
    </source>
</evidence>
<sequence>MIRSYNNNSELYAKLVDDLNDYHNNVDNDVSRIEFGWDPKDKQSNVIMRKDFVHKIPIEKNIYDDLELALNTIKTSEKMYIKALFDSERVTTIEIHITNSQYRDGADIVIYTDELIYSVIPVENLNKTIAKSKPIDENWYFVREKGSVG</sequence>
<organism evidence="1 2">
    <name type="scientific">Ruminococcus albus (strain ATCC 27210 / DSM 20455 / JCM 14654 / NCDO 2250 / 7)</name>
    <dbReference type="NCBI Taxonomy" id="697329"/>
    <lineage>
        <taxon>Bacteria</taxon>
        <taxon>Bacillati</taxon>
        <taxon>Bacillota</taxon>
        <taxon>Clostridia</taxon>
        <taxon>Eubacteriales</taxon>
        <taxon>Oscillospiraceae</taxon>
        <taxon>Ruminococcus</taxon>
    </lineage>
</organism>
<reference evidence="1 2" key="1">
    <citation type="journal article" date="2011" name="J. Bacteriol.">
        <title>Complete genome of the cellulolytic ruminal bacterium Ruminococcus albus 7.</title>
        <authorList>
            <person name="Suen G."/>
            <person name="Stevenson D.M."/>
            <person name="Bruce D.C."/>
            <person name="Chertkov O."/>
            <person name="Copeland A."/>
            <person name="Cheng J.F."/>
            <person name="Detter C."/>
            <person name="Detter J.C."/>
            <person name="Goodwin L.A."/>
            <person name="Han C.S."/>
            <person name="Hauser L.J."/>
            <person name="Ivanova N.N."/>
            <person name="Kyrpides N.C."/>
            <person name="Land M.L."/>
            <person name="Lapidus A."/>
            <person name="Lucas S."/>
            <person name="Ovchinnikova G."/>
            <person name="Pitluck S."/>
            <person name="Tapia R."/>
            <person name="Woyke T."/>
            <person name="Boyum J."/>
            <person name="Mead D."/>
            <person name="Weimer P.J."/>
        </authorList>
    </citation>
    <scope>NUCLEOTIDE SEQUENCE [LARGE SCALE GENOMIC DNA]</scope>
    <source>
        <strain evidence="2">ATCC 27210 / DSM 20455 / JCM 14654 / NCDO 2250 / 7</strain>
    </source>
</reference>
<protein>
    <submittedName>
        <fullName evidence="1">Uncharacterized protein</fullName>
    </submittedName>
</protein>
<proteinExistence type="predicted"/>
<gene>
    <name evidence="1" type="ordered locus">Rumal_0535</name>
</gene>
<dbReference type="STRING" id="697329.Rumal_0535"/>
<dbReference type="KEGG" id="ral:Rumal_0535"/>
<name>E6UG58_RUMA7</name>
<accession>E6UG58</accession>